<keyword evidence="4 6" id="KW-0472">Membrane</keyword>
<evidence type="ECO:0000313" key="7">
    <source>
        <dbReference type="EMBL" id="KAH8093200.1"/>
    </source>
</evidence>
<keyword evidence="2 6" id="KW-0812">Transmembrane</keyword>
<keyword evidence="3 6" id="KW-1133">Transmembrane helix</keyword>
<dbReference type="AlphaFoldDB" id="A0A8K0UJ36"/>
<evidence type="ECO:0000256" key="5">
    <source>
        <dbReference type="SAM" id="MobiDB-lite"/>
    </source>
</evidence>
<comment type="caution">
    <text evidence="7">The sequence shown here is derived from an EMBL/GenBank/DDBJ whole genome shotgun (WGS) entry which is preliminary data.</text>
</comment>
<evidence type="ECO:0000313" key="8">
    <source>
        <dbReference type="Proteomes" id="UP000813824"/>
    </source>
</evidence>
<feature type="transmembrane region" description="Helical" evidence="6">
    <location>
        <begin position="172"/>
        <end position="195"/>
    </location>
</feature>
<evidence type="ECO:0000256" key="3">
    <source>
        <dbReference type="ARBA" id="ARBA00022989"/>
    </source>
</evidence>
<dbReference type="Proteomes" id="UP000813824">
    <property type="component" value="Unassembled WGS sequence"/>
</dbReference>
<sequence>MSTSEVHPIVHQLQQEATQAARLSGDAISSFAWVWPFRGILYAIAHPHVILSVRSALIKSLVTSAISFIALAIFTYVPQAAVLSLFTGPILGPILALLLLGAESIFLMTFFARALFLEPALTQVFDTTLLAKGQTELVKTGKTKFAAGGGGKREAIEGAVVRPFQALSANGVIKYLVSLPLNFVPVIGTVAFLFLNGQRGGPGWHTRYFQLKGWDKQQRLRFIASRRAEYTAFGMATLFFTFIPVVGLVFSFTNTVGAALWAAEMEAKANIIDPPASSAPQPPIGRRTGDMATAEDMKKNQ</sequence>
<comment type="subcellular location">
    <subcellularLocation>
        <location evidence="1">Membrane</location>
        <topology evidence="1">Multi-pass membrane protein</topology>
    </subcellularLocation>
</comment>
<evidence type="ECO:0008006" key="9">
    <source>
        <dbReference type="Google" id="ProtNLM"/>
    </source>
</evidence>
<dbReference type="EMBL" id="JAEVFJ010000029">
    <property type="protein sequence ID" value="KAH8093200.1"/>
    <property type="molecule type" value="Genomic_DNA"/>
</dbReference>
<dbReference type="OrthoDB" id="2107885at2759"/>
<feature type="region of interest" description="Disordered" evidence="5">
    <location>
        <begin position="273"/>
        <end position="301"/>
    </location>
</feature>
<evidence type="ECO:0000256" key="2">
    <source>
        <dbReference type="ARBA" id="ARBA00022692"/>
    </source>
</evidence>
<dbReference type="Pfam" id="PF07264">
    <property type="entry name" value="EI24"/>
    <property type="match status" value="1"/>
</dbReference>
<feature type="transmembrane region" description="Helical" evidence="6">
    <location>
        <begin position="27"/>
        <end position="45"/>
    </location>
</feature>
<evidence type="ECO:0000256" key="6">
    <source>
        <dbReference type="SAM" id="Phobius"/>
    </source>
</evidence>
<feature type="transmembrane region" description="Helical" evidence="6">
    <location>
        <begin position="57"/>
        <end position="78"/>
    </location>
</feature>
<reference evidence="7" key="1">
    <citation type="journal article" date="2021" name="New Phytol.">
        <title>Evolutionary innovations through gain and loss of genes in the ectomycorrhizal Boletales.</title>
        <authorList>
            <person name="Wu G."/>
            <person name="Miyauchi S."/>
            <person name="Morin E."/>
            <person name="Kuo A."/>
            <person name="Drula E."/>
            <person name="Varga T."/>
            <person name="Kohler A."/>
            <person name="Feng B."/>
            <person name="Cao Y."/>
            <person name="Lipzen A."/>
            <person name="Daum C."/>
            <person name="Hundley H."/>
            <person name="Pangilinan J."/>
            <person name="Johnson J."/>
            <person name="Barry K."/>
            <person name="LaButti K."/>
            <person name="Ng V."/>
            <person name="Ahrendt S."/>
            <person name="Min B."/>
            <person name="Choi I.G."/>
            <person name="Park H."/>
            <person name="Plett J.M."/>
            <person name="Magnuson J."/>
            <person name="Spatafora J.W."/>
            <person name="Nagy L.G."/>
            <person name="Henrissat B."/>
            <person name="Grigoriev I.V."/>
            <person name="Yang Z.L."/>
            <person name="Xu J."/>
            <person name="Martin F.M."/>
        </authorList>
    </citation>
    <scope>NUCLEOTIDE SEQUENCE</scope>
    <source>
        <strain evidence="7">KKN 215</strain>
    </source>
</reference>
<evidence type="ECO:0000256" key="4">
    <source>
        <dbReference type="ARBA" id="ARBA00023136"/>
    </source>
</evidence>
<dbReference type="PANTHER" id="PTHR34292:SF2">
    <property type="entry name" value="OUTER SPORE WALL PROTEIN LDS1"/>
    <property type="match status" value="1"/>
</dbReference>
<dbReference type="InterPro" id="IPR052786">
    <property type="entry name" value="Spore_wall_assembly"/>
</dbReference>
<name>A0A8K0UJ36_9AGAR</name>
<evidence type="ECO:0000256" key="1">
    <source>
        <dbReference type="ARBA" id="ARBA00004141"/>
    </source>
</evidence>
<dbReference type="InterPro" id="IPR059112">
    <property type="entry name" value="CysZ/EI24"/>
</dbReference>
<proteinExistence type="predicted"/>
<feature type="transmembrane region" description="Helical" evidence="6">
    <location>
        <begin position="90"/>
        <end position="112"/>
    </location>
</feature>
<dbReference type="PANTHER" id="PTHR34292">
    <property type="entry name" value="OUTER SPORE WALL PROTEIN LDS1"/>
    <property type="match status" value="1"/>
</dbReference>
<accession>A0A8K0UJ36</accession>
<feature type="transmembrane region" description="Helical" evidence="6">
    <location>
        <begin position="230"/>
        <end position="252"/>
    </location>
</feature>
<organism evidence="7 8">
    <name type="scientific">Cristinia sonorae</name>
    <dbReference type="NCBI Taxonomy" id="1940300"/>
    <lineage>
        <taxon>Eukaryota</taxon>
        <taxon>Fungi</taxon>
        <taxon>Dikarya</taxon>
        <taxon>Basidiomycota</taxon>
        <taxon>Agaricomycotina</taxon>
        <taxon>Agaricomycetes</taxon>
        <taxon>Agaricomycetidae</taxon>
        <taxon>Agaricales</taxon>
        <taxon>Pleurotineae</taxon>
        <taxon>Stephanosporaceae</taxon>
        <taxon>Cristinia</taxon>
    </lineage>
</organism>
<gene>
    <name evidence="7" type="ORF">BXZ70DRAFT_897501</name>
</gene>
<protein>
    <recommendedName>
        <fullName evidence="9">Outer spore wall protein RRT8</fullName>
    </recommendedName>
</protein>
<keyword evidence="8" id="KW-1185">Reference proteome</keyword>